<reference evidence="2 3" key="1">
    <citation type="submission" date="2019-09" db="EMBL/GenBank/DDBJ databases">
        <title>Genome Sequences of Streptomyces kaniharaensis ATCC 21070.</title>
        <authorList>
            <person name="Zhu W."/>
            <person name="De Crecy-Lagard V."/>
            <person name="Richards N.G."/>
        </authorList>
    </citation>
    <scope>NUCLEOTIDE SEQUENCE [LARGE SCALE GENOMIC DNA]</scope>
    <source>
        <strain evidence="2 3">SF-557</strain>
    </source>
</reference>
<organism evidence="2 3">
    <name type="scientific">Streptomyces kaniharaensis</name>
    <dbReference type="NCBI Taxonomy" id="212423"/>
    <lineage>
        <taxon>Bacteria</taxon>
        <taxon>Bacillati</taxon>
        <taxon>Actinomycetota</taxon>
        <taxon>Actinomycetes</taxon>
        <taxon>Kitasatosporales</taxon>
        <taxon>Streptomycetaceae</taxon>
        <taxon>Streptomyces</taxon>
    </lineage>
</organism>
<name>A0A6N7L1N2_9ACTN</name>
<dbReference type="EMBL" id="WBOF01000006">
    <property type="protein sequence ID" value="MQS17660.1"/>
    <property type="molecule type" value="Genomic_DNA"/>
</dbReference>
<gene>
    <name evidence="2" type="ORF">F7Q99_37095</name>
</gene>
<comment type="caution">
    <text evidence="2">The sequence shown here is derived from an EMBL/GenBank/DDBJ whole genome shotgun (WGS) entry which is preliminary data.</text>
</comment>
<protein>
    <recommendedName>
        <fullName evidence="4">Secreted protein</fullName>
    </recommendedName>
</protein>
<feature type="transmembrane region" description="Helical" evidence="1">
    <location>
        <begin position="246"/>
        <end position="267"/>
    </location>
</feature>
<accession>A0A6N7L1N2</accession>
<keyword evidence="3" id="KW-1185">Reference proteome</keyword>
<evidence type="ECO:0008006" key="4">
    <source>
        <dbReference type="Google" id="ProtNLM"/>
    </source>
</evidence>
<keyword evidence="1" id="KW-0812">Transmembrane</keyword>
<keyword evidence="1" id="KW-1133">Transmembrane helix</keyword>
<evidence type="ECO:0000313" key="2">
    <source>
        <dbReference type="EMBL" id="MQS17660.1"/>
    </source>
</evidence>
<evidence type="ECO:0000313" key="3">
    <source>
        <dbReference type="Proteomes" id="UP000450000"/>
    </source>
</evidence>
<dbReference type="OrthoDB" id="569023at2"/>
<dbReference type="Proteomes" id="UP000450000">
    <property type="component" value="Unassembled WGS sequence"/>
</dbReference>
<dbReference type="AlphaFoldDB" id="A0A6N7L1N2"/>
<proteinExistence type="predicted"/>
<sequence>MPLLAPRAPRHWLGRSWYSRAWWTTPRLVRGLTGLCLVALIAAGTATATVLGGARDGTDVIGHQAAPQVVRSADLYFALNDMDAQAANLLLFGADPDYTALRKETLDTYEQRRAQADNDLQRVAEAVAGDAAGQRAVQTVIGELGRYEALVARTQLLEDQAHASAGRPSADALGAYQQATDLLRQRLLPAVDEVTKANAAVVERNYADQRDALAGGWWEILVAGLLALAALGLLQRLLAVRFRRLVNVPLAVTTLLALAGLVTALTLTSRADHQLVVAKSNSFDSVIALSRARAVAYDLNADESRYLTDPARAAAYEQSFLDKTQSFTRVDGATLATYNDKLAALADRHRADHRQVGFGGYLGDELRNITFAGEQDAAERVLTAFQQYQRDDRKIRELNAQGRLKEAVTFNTGLTPGQSNADFGALSAALDDTQAINRRAFEDAVAITDDDLDTTTVGLGAAGLAAALALTGLGVRPRLRDFA</sequence>
<evidence type="ECO:0000256" key="1">
    <source>
        <dbReference type="SAM" id="Phobius"/>
    </source>
</evidence>
<keyword evidence="1" id="KW-0472">Membrane</keyword>
<dbReference type="RefSeq" id="WP_153471016.1">
    <property type="nucleotide sequence ID" value="NZ_WBOF01000006.1"/>
</dbReference>
<feature type="transmembrane region" description="Helical" evidence="1">
    <location>
        <begin position="215"/>
        <end position="234"/>
    </location>
</feature>